<name>A0A348B1D3_9CREN</name>
<reference evidence="1" key="3">
    <citation type="journal article" date="2019" name="BMC Res. Notes">
        <title>Complete genome sequence of the Sulfodiicoccus acidiphilus strain HS-1T, the first crenarchaeon that lacks polB3, isolated from an acidic hot spring in Ohwaku-dani, Hakone, Japan.</title>
        <authorList>
            <person name="Sakai H.D."/>
            <person name="Kurosawa N."/>
        </authorList>
    </citation>
    <scope>NUCLEOTIDE SEQUENCE</scope>
    <source>
        <strain evidence="1">HS-1</strain>
    </source>
</reference>
<evidence type="ECO:0000313" key="3">
    <source>
        <dbReference type="Proteomes" id="UP000276741"/>
    </source>
</evidence>
<proteinExistence type="predicted"/>
<dbReference type="Pfam" id="PF13686">
    <property type="entry name" value="DrsE_2"/>
    <property type="match status" value="1"/>
</dbReference>
<dbReference type="AlphaFoldDB" id="A0A348B1D3"/>
<dbReference type="InterPro" id="IPR027396">
    <property type="entry name" value="DsrEFH-like"/>
</dbReference>
<dbReference type="GeneID" id="38665877"/>
<evidence type="ECO:0000313" key="1">
    <source>
        <dbReference type="EMBL" id="BBD71985.1"/>
    </source>
</evidence>
<reference evidence="3" key="2">
    <citation type="submission" date="2018-04" db="EMBL/GenBank/DDBJ databases">
        <title>Complete genome sequence of Sulfodiicoccus acidiphilus strain HS-1.</title>
        <authorList>
            <person name="Sakai H.D."/>
            <person name="Kurosawa N."/>
        </authorList>
    </citation>
    <scope>NUCLEOTIDE SEQUENCE [LARGE SCALE GENOMIC DNA]</scope>
    <source>
        <strain evidence="3">HS-1</strain>
    </source>
</reference>
<dbReference type="KEGG" id="sacd:HS1genome_0374"/>
<accession>A0A348B1D3</accession>
<dbReference type="Proteomes" id="UP000616143">
    <property type="component" value="Unassembled WGS sequence"/>
</dbReference>
<dbReference type="SUPFAM" id="SSF75169">
    <property type="entry name" value="DsrEFH-like"/>
    <property type="match status" value="1"/>
</dbReference>
<dbReference type="PANTHER" id="PTHR34655">
    <property type="entry name" value="CONSERVED WITHIN P. AEROPHILUM"/>
    <property type="match status" value="1"/>
</dbReference>
<organism evidence="1 3">
    <name type="scientific">Sulfodiicoccus acidiphilus</name>
    <dbReference type="NCBI Taxonomy" id="1670455"/>
    <lineage>
        <taxon>Archaea</taxon>
        <taxon>Thermoproteota</taxon>
        <taxon>Thermoprotei</taxon>
        <taxon>Sulfolobales</taxon>
        <taxon>Sulfolobaceae</taxon>
        <taxon>Sulfodiicoccus</taxon>
    </lineage>
</organism>
<keyword evidence="3" id="KW-1185">Reference proteome</keyword>
<dbReference type="Gene3D" id="3.40.1260.10">
    <property type="entry name" value="DsrEFH-like"/>
    <property type="match status" value="1"/>
</dbReference>
<reference evidence="2" key="1">
    <citation type="journal article" date="2014" name="Int. J. Syst. Evol. Microbiol.">
        <title>Complete genome sequence of Corynebacterium casei LMG S-19264T (=DSM 44701T), isolated from a smear-ripened cheese.</title>
        <authorList>
            <consortium name="US DOE Joint Genome Institute (JGI-PGF)"/>
            <person name="Walter F."/>
            <person name="Albersmeier A."/>
            <person name="Kalinowski J."/>
            <person name="Ruckert C."/>
        </authorList>
    </citation>
    <scope>NUCLEOTIDE SEQUENCE</scope>
    <source>
        <strain evidence="2">JCM 31740</strain>
    </source>
</reference>
<evidence type="ECO:0000313" key="2">
    <source>
        <dbReference type="EMBL" id="GGT91939.1"/>
    </source>
</evidence>
<dbReference type="PANTHER" id="PTHR34655:SF2">
    <property type="entry name" value="PEROXIREDOXIN FAMILY PROTEIN"/>
    <property type="match status" value="1"/>
</dbReference>
<dbReference type="RefSeq" id="WP_126449283.1">
    <property type="nucleotide sequence ID" value="NZ_AP018553.1"/>
</dbReference>
<dbReference type="OrthoDB" id="69354at2157"/>
<protein>
    <submittedName>
        <fullName evidence="1">Peroxiredoxin</fullName>
    </submittedName>
</protein>
<dbReference type="Proteomes" id="UP000276741">
    <property type="component" value="Chromosome"/>
</dbReference>
<dbReference type="EMBL" id="AP018553">
    <property type="protein sequence ID" value="BBD71985.1"/>
    <property type="molecule type" value="Genomic_DNA"/>
</dbReference>
<reference evidence="2" key="4">
    <citation type="submission" date="2020-09" db="EMBL/GenBank/DDBJ databases">
        <authorList>
            <person name="Sun Q."/>
            <person name="Ohkuma M."/>
        </authorList>
    </citation>
    <scope>NUCLEOTIDE SEQUENCE</scope>
    <source>
        <strain evidence="2">JCM 31740</strain>
    </source>
</reference>
<sequence>MTQKTDVGVSQTPKEEKKKLSIIVFSGTMDRLMPVGILASGAASSGYEVNLFFTFWGLQAITKKSLQSAGPQQGPKVDVNYQEFGQMMAQRMVEMKYPSWQQLLREAKEVGEVKVFACSTSMGFFNINREDLADFVDDVVGVATFLDRAQGGETLFI</sequence>
<dbReference type="InterPro" id="IPR032836">
    <property type="entry name" value="DsrE2-like"/>
</dbReference>
<dbReference type="EMBL" id="BMQS01000005">
    <property type="protein sequence ID" value="GGT91939.1"/>
    <property type="molecule type" value="Genomic_DNA"/>
</dbReference>
<gene>
    <name evidence="2" type="ORF">GCM10007116_07120</name>
    <name evidence="1" type="ORF">HS1genome_0374</name>
</gene>